<dbReference type="EMBL" id="PYDT01000008">
    <property type="protein sequence ID" value="THU53460.1"/>
    <property type="molecule type" value="Genomic_DNA"/>
</dbReference>
<accession>A0A4S8IX33</accession>
<gene>
    <name evidence="2" type="ORF">C4D60_Mb10t14660</name>
</gene>
<protein>
    <submittedName>
        <fullName evidence="2">Uncharacterized protein</fullName>
    </submittedName>
</protein>
<sequence length="83" mass="8845">MGRDKVRGLLCVSRHLGLSVLSSLVPLNSPRLRFAADGRGSSKSPAILSAFQPSRRAAHGSSLFPVAGPTPRTQQRNQLAILL</sequence>
<dbReference type="AlphaFoldDB" id="A0A4S8IX33"/>
<reference evidence="2 3" key="1">
    <citation type="journal article" date="2019" name="Nat. Plants">
        <title>Genome sequencing of Musa balbisiana reveals subgenome evolution and function divergence in polyploid bananas.</title>
        <authorList>
            <person name="Yao X."/>
        </authorList>
    </citation>
    <scope>NUCLEOTIDE SEQUENCE [LARGE SCALE GENOMIC DNA]</scope>
    <source>
        <strain evidence="3">cv. DH-PKW</strain>
        <tissue evidence="2">Leaves</tissue>
    </source>
</reference>
<keyword evidence="3" id="KW-1185">Reference proteome</keyword>
<feature type="region of interest" description="Disordered" evidence="1">
    <location>
        <begin position="60"/>
        <end position="83"/>
    </location>
</feature>
<evidence type="ECO:0000313" key="2">
    <source>
        <dbReference type="EMBL" id="THU53460.1"/>
    </source>
</evidence>
<comment type="caution">
    <text evidence="2">The sequence shown here is derived from an EMBL/GenBank/DDBJ whole genome shotgun (WGS) entry which is preliminary data.</text>
</comment>
<feature type="compositionally biased region" description="Polar residues" evidence="1">
    <location>
        <begin position="71"/>
        <end position="83"/>
    </location>
</feature>
<organism evidence="2 3">
    <name type="scientific">Musa balbisiana</name>
    <name type="common">Banana</name>
    <dbReference type="NCBI Taxonomy" id="52838"/>
    <lineage>
        <taxon>Eukaryota</taxon>
        <taxon>Viridiplantae</taxon>
        <taxon>Streptophyta</taxon>
        <taxon>Embryophyta</taxon>
        <taxon>Tracheophyta</taxon>
        <taxon>Spermatophyta</taxon>
        <taxon>Magnoliopsida</taxon>
        <taxon>Liliopsida</taxon>
        <taxon>Zingiberales</taxon>
        <taxon>Musaceae</taxon>
        <taxon>Musa</taxon>
    </lineage>
</organism>
<evidence type="ECO:0000313" key="3">
    <source>
        <dbReference type="Proteomes" id="UP000317650"/>
    </source>
</evidence>
<dbReference type="Proteomes" id="UP000317650">
    <property type="component" value="Chromosome 10"/>
</dbReference>
<proteinExistence type="predicted"/>
<name>A0A4S8IX33_MUSBA</name>
<evidence type="ECO:0000256" key="1">
    <source>
        <dbReference type="SAM" id="MobiDB-lite"/>
    </source>
</evidence>